<dbReference type="PANTHER" id="PTHR33375">
    <property type="entry name" value="CHROMOSOME-PARTITIONING PROTEIN PARB-RELATED"/>
    <property type="match status" value="1"/>
</dbReference>
<dbReference type="PANTHER" id="PTHR33375:SF1">
    <property type="entry name" value="CHROMOSOME-PARTITIONING PROTEIN PARB-RELATED"/>
    <property type="match status" value="1"/>
</dbReference>
<dbReference type="GO" id="GO:0005694">
    <property type="term" value="C:chromosome"/>
    <property type="evidence" value="ECO:0007669"/>
    <property type="project" value="TreeGrafter"/>
</dbReference>
<evidence type="ECO:0000259" key="2">
    <source>
        <dbReference type="SMART" id="SM00470"/>
    </source>
</evidence>
<dbReference type="SMART" id="SM00470">
    <property type="entry name" value="ParB"/>
    <property type="match status" value="1"/>
</dbReference>
<feature type="domain" description="ParB-like N-terminal" evidence="2">
    <location>
        <begin position="29"/>
        <end position="116"/>
    </location>
</feature>
<dbReference type="InterPro" id="IPR036086">
    <property type="entry name" value="ParB/Sulfiredoxin_sf"/>
</dbReference>
<name>A0A2S4IGC9_PSEA0</name>
<accession>A0A2S4IGC9</accession>
<gene>
    <name evidence="3" type="ORF">ALQ94_100623</name>
</gene>
<organism evidence="3 4">
    <name type="scientific">Pseudomonas amygdali pv. morsprunorum</name>
    <dbReference type="NCBI Taxonomy" id="129138"/>
    <lineage>
        <taxon>Bacteria</taxon>
        <taxon>Pseudomonadati</taxon>
        <taxon>Pseudomonadota</taxon>
        <taxon>Gammaproteobacteria</taxon>
        <taxon>Pseudomonadales</taxon>
        <taxon>Pseudomonadaceae</taxon>
        <taxon>Pseudomonas</taxon>
        <taxon>Pseudomonas amygdali</taxon>
    </lineage>
</organism>
<dbReference type="GO" id="GO:0007059">
    <property type="term" value="P:chromosome segregation"/>
    <property type="evidence" value="ECO:0007669"/>
    <property type="project" value="TreeGrafter"/>
</dbReference>
<comment type="caution">
    <text evidence="3">The sequence shown here is derived from an EMBL/GenBank/DDBJ whole genome shotgun (WGS) entry which is preliminary data.</text>
</comment>
<dbReference type="InterPro" id="IPR050336">
    <property type="entry name" value="Chromosome_partition/occlusion"/>
</dbReference>
<dbReference type="Gene3D" id="1.10.10.2830">
    <property type="match status" value="1"/>
</dbReference>
<feature type="region of interest" description="Disordered" evidence="1">
    <location>
        <begin position="306"/>
        <end position="330"/>
    </location>
</feature>
<dbReference type="AlphaFoldDB" id="A0A2S4IGC9"/>
<dbReference type="Pfam" id="PF07506">
    <property type="entry name" value="RepB"/>
    <property type="match status" value="1"/>
</dbReference>
<dbReference type="InterPro" id="IPR003115">
    <property type="entry name" value="ParB_N"/>
</dbReference>
<dbReference type="Gene3D" id="3.90.1530.10">
    <property type="entry name" value="Conserved hypothetical protein from pyrococcus furiosus pfu- 392566-001, ParB domain"/>
    <property type="match status" value="1"/>
</dbReference>
<dbReference type="Pfam" id="PF02195">
    <property type="entry name" value="ParB_N"/>
    <property type="match status" value="1"/>
</dbReference>
<reference evidence="3 4" key="1">
    <citation type="submission" date="2018-08" db="EMBL/GenBank/DDBJ databases">
        <title>Recombination of ecologically and evolutionarily significant loci maintains genetic cohesion in the Pseudomonas syringae species complex.</title>
        <authorList>
            <person name="Dillon M."/>
            <person name="Thakur S."/>
            <person name="Almeida R.N.D."/>
            <person name="Weir B.S."/>
            <person name="Guttman D.S."/>
        </authorList>
    </citation>
    <scope>NUCLEOTIDE SEQUENCE [LARGE SCALE GENOMIC DNA]</scope>
    <source>
        <strain evidence="3 4">19322</strain>
    </source>
</reference>
<proteinExistence type="predicted"/>
<dbReference type="EMBL" id="RBNS01000210">
    <property type="protein sequence ID" value="RML51854.1"/>
    <property type="molecule type" value="Genomic_DNA"/>
</dbReference>
<evidence type="ECO:0000313" key="4">
    <source>
        <dbReference type="Proteomes" id="UP000277952"/>
    </source>
</evidence>
<dbReference type="SUPFAM" id="SSF110849">
    <property type="entry name" value="ParB/Sulfiredoxin"/>
    <property type="match status" value="1"/>
</dbReference>
<protein>
    <submittedName>
        <fullName evidence="3">ParB-like nuclease</fullName>
    </submittedName>
</protein>
<evidence type="ECO:0000256" key="1">
    <source>
        <dbReference type="SAM" id="MobiDB-lite"/>
    </source>
</evidence>
<dbReference type="Proteomes" id="UP000277952">
    <property type="component" value="Unassembled WGS sequence"/>
</dbReference>
<sequence>MSSRRYASSNTQPTHVPKNAFLDECVRVEIINIMPLKISRPAVKESLKYQQILASIQDVGLVEPPVVIPVPGQTGHYFLLDGHLRIEALKDLDELEVDCLVATDDDTYSYNKRTNRLSAVHSNKMIVRAMERGVSAERLGKALGLSQQTIKQRFRLLNGICAEVISLLGDTDCPANVFNLLRQMKPLRQIEAAELMIGNRNLSVLLAKALLAATPSDQLVFTRKPLPDQQISPESIARLERELAALQMQIKTIEDDYGPDVLHLTVIKGYLTKLLANASVVRWLARHQPEYLKEFQSIAELTELPWGNDEAGPVPKPTPGKRPPKSPCTT</sequence>
<dbReference type="RefSeq" id="WP_005737336.1">
    <property type="nucleotide sequence ID" value="NZ_LIIA01000039.1"/>
</dbReference>
<evidence type="ECO:0000313" key="3">
    <source>
        <dbReference type="EMBL" id="RML51854.1"/>
    </source>
</evidence>
<dbReference type="SUPFAM" id="SSF109709">
    <property type="entry name" value="KorB DNA-binding domain-like"/>
    <property type="match status" value="1"/>
</dbReference>
<dbReference type="InterPro" id="IPR011111">
    <property type="entry name" value="Plasmid_RepB"/>
</dbReference>